<evidence type="ECO:0000313" key="4">
    <source>
        <dbReference type="WBParaSite" id="ACOC_0000536601-mRNA-1"/>
    </source>
</evidence>
<accession>A0A0R3PL09</accession>
<proteinExistence type="predicted"/>
<protein>
    <submittedName>
        <fullName evidence="4">Secreted protein</fullName>
    </submittedName>
</protein>
<evidence type="ECO:0000256" key="1">
    <source>
        <dbReference type="SAM" id="SignalP"/>
    </source>
</evidence>
<dbReference type="AlphaFoldDB" id="A0A0R3PL09"/>
<dbReference type="EMBL" id="UYYA01003866">
    <property type="protein sequence ID" value="VDM56952.1"/>
    <property type="molecule type" value="Genomic_DNA"/>
</dbReference>
<reference evidence="4" key="1">
    <citation type="submission" date="2017-02" db="UniProtKB">
        <authorList>
            <consortium name="WormBaseParasite"/>
        </authorList>
    </citation>
    <scope>IDENTIFICATION</scope>
</reference>
<sequence>MRTILLLSAAMIMTRCRVLNVGTSTGCEDVQKTRKSELTKAEMKNCLGVSLRRDISSKTQVEQMGEYKKDYTTTNESLKAVFLHITQCFGPCSSE</sequence>
<feature type="signal peptide" evidence="1">
    <location>
        <begin position="1"/>
        <end position="16"/>
    </location>
</feature>
<dbReference type="Proteomes" id="UP000267027">
    <property type="component" value="Unassembled WGS sequence"/>
</dbReference>
<evidence type="ECO:0000313" key="3">
    <source>
        <dbReference type="Proteomes" id="UP000267027"/>
    </source>
</evidence>
<feature type="chain" id="PRO_5043130168" evidence="1">
    <location>
        <begin position="17"/>
        <end position="95"/>
    </location>
</feature>
<keyword evidence="1" id="KW-0732">Signal</keyword>
<name>A0A0R3PL09_ANGCS</name>
<gene>
    <name evidence="2" type="ORF">ACOC_LOCUS5367</name>
</gene>
<keyword evidence="3" id="KW-1185">Reference proteome</keyword>
<evidence type="ECO:0000313" key="2">
    <source>
        <dbReference type="EMBL" id="VDM56952.1"/>
    </source>
</evidence>
<dbReference type="WBParaSite" id="ACOC_0000536601-mRNA-1">
    <property type="protein sequence ID" value="ACOC_0000536601-mRNA-1"/>
    <property type="gene ID" value="ACOC_0000536601"/>
</dbReference>
<reference evidence="2 3" key="2">
    <citation type="submission" date="2018-11" db="EMBL/GenBank/DDBJ databases">
        <authorList>
            <consortium name="Pathogen Informatics"/>
        </authorList>
    </citation>
    <scope>NUCLEOTIDE SEQUENCE [LARGE SCALE GENOMIC DNA]</scope>
    <source>
        <strain evidence="2 3">Costa Rica</strain>
    </source>
</reference>
<organism evidence="4">
    <name type="scientific">Angiostrongylus costaricensis</name>
    <name type="common">Nematode worm</name>
    <dbReference type="NCBI Taxonomy" id="334426"/>
    <lineage>
        <taxon>Eukaryota</taxon>
        <taxon>Metazoa</taxon>
        <taxon>Ecdysozoa</taxon>
        <taxon>Nematoda</taxon>
        <taxon>Chromadorea</taxon>
        <taxon>Rhabditida</taxon>
        <taxon>Rhabditina</taxon>
        <taxon>Rhabditomorpha</taxon>
        <taxon>Strongyloidea</taxon>
        <taxon>Metastrongylidae</taxon>
        <taxon>Angiostrongylus</taxon>
    </lineage>
</organism>